<organism evidence="1">
    <name type="scientific">uncultured Solirubrobacteraceae bacterium</name>
    <dbReference type="NCBI Taxonomy" id="1162706"/>
    <lineage>
        <taxon>Bacteria</taxon>
        <taxon>Bacillati</taxon>
        <taxon>Actinomycetota</taxon>
        <taxon>Thermoleophilia</taxon>
        <taxon>Solirubrobacterales</taxon>
        <taxon>Solirubrobacteraceae</taxon>
        <taxon>environmental samples</taxon>
    </lineage>
</organism>
<reference evidence="1" key="1">
    <citation type="submission" date="2020-02" db="EMBL/GenBank/DDBJ databases">
        <authorList>
            <person name="Meier V. D."/>
        </authorList>
    </citation>
    <scope>NUCLEOTIDE SEQUENCE</scope>
    <source>
        <strain evidence="1">AVDCRST_MAG13</strain>
    </source>
</reference>
<dbReference type="EMBL" id="CADCVO010000589">
    <property type="protein sequence ID" value="CAA9526690.1"/>
    <property type="molecule type" value="Genomic_DNA"/>
</dbReference>
<evidence type="ECO:0000313" key="1">
    <source>
        <dbReference type="EMBL" id="CAA9526690.1"/>
    </source>
</evidence>
<proteinExistence type="predicted"/>
<gene>
    <name evidence="1" type="ORF">AVDCRST_MAG13-3800</name>
</gene>
<protein>
    <submittedName>
        <fullName evidence="1">Uncharacterized protein</fullName>
    </submittedName>
</protein>
<feature type="non-terminal residue" evidence="1">
    <location>
        <position position="1"/>
    </location>
</feature>
<feature type="non-terminal residue" evidence="1">
    <location>
        <position position="19"/>
    </location>
</feature>
<name>A0A6J4TLS9_9ACTN</name>
<dbReference type="AlphaFoldDB" id="A0A6J4TLS9"/>
<accession>A0A6J4TLS9</accession>
<sequence length="19" mass="2182">ANDRLARPRAPARGRDPHR</sequence>